<keyword evidence="2" id="KW-0472">Membrane</keyword>
<dbReference type="Proteomes" id="UP000279236">
    <property type="component" value="Unassembled WGS sequence"/>
</dbReference>
<feature type="transmembrane region" description="Helical" evidence="2">
    <location>
        <begin position="12"/>
        <end position="29"/>
    </location>
</feature>
<organism evidence="3 4">
    <name type="scientific">Apiotrichum porosum</name>
    <dbReference type="NCBI Taxonomy" id="105984"/>
    <lineage>
        <taxon>Eukaryota</taxon>
        <taxon>Fungi</taxon>
        <taxon>Dikarya</taxon>
        <taxon>Basidiomycota</taxon>
        <taxon>Agaricomycotina</taxon>
        <taxon>Tremellomycetes</taxon>
        <taxon>Trichosporonales</taxon>
        <taxon>Trichosporonaceae</taxon>
        <taxon>Apiotrichum</taxon>
    </lineage>
</organism>
<evidence type="ECO:0000256" key="1">
    <source>
        <dbReference type="SAM" id="MobiDB-lite"/>
    </source>
</evidence>
<feature type="transmembrane region" description="Helical" evidence="2">
    <location>
        <begin position="35"/>
        <end position="54"/>
    </location>
</feature>
<dbReference type="GeneID" id="39593054"/>
<evidence type="ECO:0000313" key="3">
    <source>
        <dbReference type="EMBL" id="RSH81077.1"/>
    </source>
</evidence>
<evidence type="ECO:0000313" key="4">
    <source>
        <dbReference type="Proteomes" id="UP000279236"/>
    </source>
</evidence>
<protein>
    <submittedName>
        <fullName evidence="3">Uncharacterized protein</fullName>
    </submittedName>
</protein>
<dbReference type="RefSeq" id="XP_028475796.1">
    <property type="nucleotide sequence ID" value="XM_028623822.1"/>
</dbReference>
<comment type="caution">
    <text evidence="3">The sequence shown here is derived from an EMBL/GenBank/DDBJ whole genome shotgun (WGS) entry which is preliminary data.</text>
</comment>
<keyword evidence="4" id="KW-1185">Reference proteome</keyword>
<reference evidence="3 4" key="1">
    <citation type="submission" date="2018-11" db="EMBL/GenBank/DDBJ databases">
        <title>Genome sequence of Apiotrichum porosum DSM 27194.</title>
        <authorList>
            <person name="Aliyu H."/>
            <person name="Gorte O."/>
            <person name="Ochsenreither K."/>
        </authorList>
    </citation>
    <scope>NUCLEOTIDE SEQUENCE [LARGE SCALE GENOMIC DNA]</scope>
    <source>
        <strain evidence="3 4">DSM 27194</strain>
    </source>
</reference>
<feature type="compositionally biased region" description="Polar residues" evidence="1">
    <location>
        <begin position="68"/>
        <end position="83"/>
    </location>
</feature>
<keyword evidence="2" id="KW-1133">Transmembrane helix</keyword>
<name>A0A427XQJ5_9TREE</name>
<dbReference type="EMBL" id="RSCE01000007">
    <property type="protein sequence ID" value="RSH81077.1"/>
    <property type="molecule type" value="Genomic_DNA"/>
</dbReference>
<accession>A0A427XQJ5</accession>
<feature type="region of interest" description="Disordered" evidence="1">
    <location>
        <begin position="62"/>
        <end position="83"/>
    </location>
</feature>
<sequence>MSRIDLACSHIAVWLAWAALFVLLGAFHYHPQGTLGNIALVLQTTTAVLFTIDLRDANEEHRRLEQTPPAQGTVDTLATPSEW</sequence>
<gene>
    <name evidence="3" type="ORF">EHS24_008511</name>
</gene>
<proteinExistence type="predicted"/>
<dbReference type="AlphaFoldDB" id="A0A427XQJ5"/>
<evidence type="ECO:0000256" key="2">
    <source>
        <dbReference type="SAM" id="Phobius"/>
    </source>
</evidence>
<keyword evidence="2" id="KW-0812">Transmembrane</keyword>